<dbReference type="PANTHER" id="PTHR24321">
    <property type="entry name" value="DEHYDROGENASES, SHORT CHAIN"/>
    <property type="match status" value="1"/>
</dbReference>
<proteinExistence type="inferred from homology"/>
<dbReference type="NCBIfam" id="NF005559">
    <property type="entry name" value="PRK07231.1"/>
    <property type="match status" value="1"/>
</dbReference>
<name>A0AA35RAR4_GEOBA</name>
<comment type="similarity">
    <text evidence="1">Belongs to the short-chain dehydrogenases/reductases (SDR) family.</text>
</comment>
<gene>
    <name evidence="3" type="ORF">GBAR_LOCUS5530</name>
</gene>
<dbReference type="FunFam" id="3.40.50.720:FF:000084">
    <property type="entry name" value="Short-chain dehydrogenase reductase"/>
    <property type="match status" value="1"/>
</dbReference>
<keyword evidence="4" id="KW-1185">Reference proteome</keyword>
<reference evidence="3" key="1">
    <citation type="submission" date="2023-03" db="EMBL/GenBank/DDBJ databases">
        <authorList>
            <person name="Steffen K."/>
            <person name="Cardenas P."/>
        </authorList>
    </citation>
    <scope>NUCLEOTIDE SEQUENCE</scope>
</reference>
<evidence type="ECO:0000313" key="3">
    <source>
        <dbReference type="EMBL" id="CAI8007993.1"/>
    </source>
</evidence>
<accession>A0AA35RAR4</accession>
<dbReference type="PRINTS" id="PR00080">
    <property type="entry name" value="SDRFAMILY"/>
</dbReference>
<dbReference type="Gene3D" id="3.40.50.720">
    <property type="entry name" value="NAD(P)-binding Rossmann-like Domain"/>
    <property type="match status" value="1"/>
</dbReference>
<dbReference type="Proteomes" id="UP001174909">
    <property type="component" value="Unassembled WGS sequence"/>
</dbReference>
<dbReference type="CDD" id="cd05233">
    <property type="entry name" value="SDR_c"/>
    <property type="match status" value="1"/>
</dbReference>
<dbReference type="PRINTS" id="PR00081">
    <property type="entry name" value="GDHRDH"/>
</dbReference>
<evidence type="ECO:0000256" key="1">
    <source>
        <dbReference type="ARBA" id="ARBA00006484"/>
    </source>
</evidence>
<dbReference type="SUPFAM" id="SSF51735">
    <property type="entry name" value="NAD(P)-binding Rossmann-fold domains"/>
    <property type="match status" value="1"/>
</dbReference>
<evidence type="ECO:0000313" key="4">
    <source>
        <dbReference type="Proteomes" id="UP001174909"/>
    </source>
</evidence>
<dbReference type="InterPro" id="IPR036291">
    <property type="entry name" value="NAD(P)-bd_dom_sf"/>
</dbReference>
<dbReference type="AlphaFoldDB" id="A0AA35RAR4"/>
<organism evidence="3 4">
    <name type="scientific">Geodia barretti</name>
    <name type="common">Barrett's horny sponge</name>
    <dbReference type="NCBI Taxonomy" id="519541"/>
    <lineage>
        <taxon>Eukaryota</taxon>
        <taxon>Metazoa</taxon>
        <taxon>Porifera</taxon>
        <taxon>Demospongiae</taxon>
        <taxon>Heteroscleromorpha</taxon>
        <taxon>Tetractinellida</taxon>
        <taxon>Astrophorina</taxon>
        <taxon>Geodiidae</taxon>
        <taxon>Geodia</taxon>
    </lineage>
</organism>
<dbReference type="PROSITE" id="PS00061">
    <property type="entry name" value="ADH_SHORT"/>
    <property type="match status" value="1"/>
</dbReference>
<protein>
    <submittedName>
        <fullName evidence="3">Dihydroanticapsin 7-dehydrogenase</fullName>
    </submittedName>
</protein>
<sequence length="254" mass="26399">MRLEGKTAIVTGGASGIGRAICEVFAEEGARLTIADIDAAGGEQTLASVRAAGGEAQFVATDVSKEADVEAMVQAAVDAYGSVNILVNDAAVFVFGEIEDITDADWARVFGVNVIGQAYCVKHVLPHMKAAGGGSIVNLASVSGFIAQPGFIPYNASKGAVMQLTRCLAMDLAPHNIRVNCVCPGSVLTPATERHRQFVGADREEFLAEAGSSNFMKRVADPREIAYGALFLASDEASFVTGTPLVMDGGLTAQ</sequence>
<evidence type="ECO:0000256" key="2">
    <source>
        <dbReference type="ARBA" id="ARBA00023002"/>
    </source>
</evidence>
<dbReference type="InterPro" id="IPR002347">
    <property type="entry name" value="SDR_fam"/>
</dbReference>
<dbReference type="Pfam" id="PF13561">
    <property type="entry name" value="adh_short_C2"/>
    <property type="match status" value="1"/>
</dbReference>
<dbReference type="EMBL" id="CASHTH010000814">
    <property type="protein sequence ID" value="CAI8007993.1"/>
    <property type="molecule type" value="Genomic_DNA"/>
</dbReference>
<dbReference type="GO" id="GO:0016491">
    <property type="term" value="F:oxidoreductase activity"/>
    <property type="evidence" value="ECO:0007669"/>
    <property type="project" value="UniProtKB-KW"/>
</dbReference>
<keyword evidence="2" id="KW-0560">Oxidoreductase</keyword>
<comment type="caution">
    <text evidence="3">The sequence shown here is derived from an EMBL/GenBank/DDBJ whole genome shotgun (WGS) entry which is preliminary data.</text>
</comment>
<dbReference type="InterPro" id="IPR020904">
    <property type="entry name" value="Sc_DH/Rdtase_CS"/>
</dbReference>
<dbReference type="PANTHER" id="PTHR24321:SF8">
    <property type="entry name" value="ESTRADIOL 17-BETA-DEHYDROGENASE 8-RELATED"/>
    <property type="match status" value="1"/>
</dbReference>